<name>A0A0M3J2L8_ANISI</name>
<organism evidence="1">
    <name type="scientific">Anisakis simplex</name>
    <name type="common">Herring worm</name>
    <dbReference type="NCBI Taxonomy" id="6269"/>
    <lineage>
        <taxon>Eukaryota</taxon>
        <taxon>Metazoa</taxon>
        <taxon>Ecdysozoa</taxon>
        <taxon>Nematoda</taxon>
        <taxon>Chromadorea</taxon>
        <taxon>Rhabditida</taxon>
        <taxon>Spirurina</taxon>
        <taxon>Ascaridomorpha</taxon>
        <taxon>Ascaridoidea</taxon>
        <taxon>Anisakidae</taxon>
        <taxon>Anisakis</taxon>
        <taxon>Anisakis simplex complex</taxon>
    </lineage>
</organism>
<accession>A0A0M3J2L8</accession>
<reference evidence="1" key="1">
    <citation type="submission" date="2017-02" db="UniProtKB">
        <authorList>
            <consortium name="WormBaseParasite"/>
        </authorList>
    </citation>
    <scope>IDENTIFICATION</scope>
</reference>
<evidence type="ECO:0000313" key="1">
    <source>
        <dbReference type="WBParaSite" id="ASIM_0000177701-mRNA-1"/>
    </source>
</evidence>
<dbReference type="WBParaSite" id="ASIM_0000177701-mRNA-1">
    <property type="protein sequence ID" value="ASIM_0000177701-mRNA-1"/>
    <property type="gene ID" value="ASIM_0000177701"/>
</dbReference>
<dbReference type="AlphaFoldDB" id="A0A0M3J2L8"/>
<proteinExistence type="predicted"/>
<sequence length="388" mass="43926">LPPDSSFGTNDWAAALIKTINLALLDLENDGDNAGCEEFVEYICSEVQKALDWSVKFDDKLTMRTIATLPFLILNADETLIASKMMQQCRSYIFMTLFSRLPSSEIIIEELFNLSSSSHRDNTLMDFAEMILRSPSSSDALVAHIIGLYDDTQLIQINESMPLAKTIADKIVWQTSQSTTTAKALLKAVNATQTHFEDFLKLDDEMCCACLVESISANIEDYGVDSWLSQLTSSTVWEKMIDKAISKNLQSYECNRWQLVVNAVVRMTNREDVISRIVENEVAQSVEPFVDLMNTCSKTMIGDECRTKVATKALENIFESSNVSDEEIEKVVGAICSTVIAEDFIVDYIDRKLDEDNLRENWLVMPLYCCCHCHLCYCYYCYHCKLIS</sequence>
<protein>
    <submittedName>
        <fullName evidence="1">RING-type E3 ubiquitin transferase</fullName>
    </submittedName>
</protein>